<proteinExistence type="predicted"/>
<organism evidence="1">
    <name type="scientific">Arundo donax</name>
    <name type="common">Giant reed</name>
    <name type="synonym">Donax arundinaceus</name>
    <dbReference type="NCBI Taxonomy" id="35708"/>
    <lineage>
        <taxon>Eukaryota</taxon>
        <taxon>Viridiplantae</taxon>
        <taxon>Streptophyta</taxon>
        <taxon>Embryophyta</taxon>
        <taxon>Tracheophyta</taxon>
        <taxon>Spermatophyta</taxon>
        <taxon>Magnoliopsida</taxon>
        <taxon>Liliopsida</taxon>
        <taxon>Poales</taxon>
        <taxon>Poaceae</taxon>
        <taxon>PACMAD clade</taxon>
        <taxon>Arundinoideae</taxon>
        <taxon>Arundineae</taxon>
        <taxon>Arundo</taxon>
    </lineage>
</organism>
<evidence type="ECO:0000313" key="1">
    <source>
        <dbReference type="EMBL" id="JAD59072.1"/>
    </source>
</evidence>
<dbReference type="EMBL" id="GBRH01238823">
    <property type="protein sequence ID" value="JAD59072.1"/>
    <property type="molecule type" value="Transcribed_RNA"/>
</dbReference>
<reference evidence="1" key="2">
    <citation type="journal article" date="2015" name="Data Brief">
        <title>Shoot transcriptome of the giant reed, Arundo donax.</title>
        <authorList>
            <person name="Barrero R.A."/>
            <person name="Guerrero F.D."/>
            <person name="Moolhuijzen P."/>
            <person name="Goolsby J.A."/>
            <person name="Tidwell J."/>
            <person name="Bellgard S.E."/>
            <person name="Bellgard M.I."/>
        </authorList>
    </citation>
    <scope>NUCLEOTIDE SEQUENCE</scope>
    <source>
        <tissue evidence="1">Shoot tissue taken approximately 20 cm above the soil surface</tissue>
    </source>
</reference>
<sequence>MVIKLMYIDLWQGAIRVNLIATSTIRTALDRI</sequence>
<dbReference type="AlphaFoldDB" id="A0A0A9BIG8"/>
<reference evidence="1" key="1">
    <citation type="submission" date="2014-09" db="EMBL/GenBank/DDBJ databases">
        <authorList>
            <person name="Magalhaes I.L.F."/>
            <person name="Oliveira U."/>
            <person name="Santos F.R."/>
            <person name="Vidigal T.H.D.A."/>
            <person name="Brescovit A.D."/>
            <person name="Santos A.J."/>
        </authorList>
    </citation>
    <scope>NUCLEOTIDE SEQUENCE</scope>
    <source>
        <tissue evidence="1">Shoot tissue taken approximately 20 cm above the soil surface</tissue>
    </source>
</reference>
<protein>
    <submittedName>
        <fullName evidence="1">Uncharacterized protein</fullName>
    </submittedName>
</protein>
<name>A0A0A9BIG8_ARUDO</name>
<accession>A0A0A9BIG8</accession>